<sequence>MNTFLVLEDEPFISMDLQFAFEDAGYSAVSAVDNEEAFAHIADRIIKGAILDVNLGCGQTCEPTAMKLKELSIPFVLHTGDLDRAGEHLRGLKAPVIAKPRPADDVVSQIVKLADETQD</sequence>
<dbReference type="Proteomes" id="UP000448199">
    <property type="component" value="Unassembled WGS sequence"/>
</dbReference>
<gene>
    <name evidence="3" type="ORF">GRI69_01945</name>
</gene>
<dbReference type="InterPro" id="IPR001789">
    <property type="entry name" value="Sig_transdc_resp-reg_receiver"/>
</dbReference>
<dbReference type="PROSITE" id="PS50110">
    <property type="entry name" value="RESPONSE_REGULATORY"/>
    <property type="match status" value="1"/>
</dbReference>
<keyword evidence="4" id="KW-1185">Reference proteome</keyword>
<evidence type="ECO:0000259" key="2">
    <source>
        <dbReference type="PROSITE" id="PS50110"/>
    </source>
</evidence>
<proteinExistence type="predicted"/>
<dbReference type="EMBL" id="WTYC01000001">
    <property type="protein sequence ID" value="MXO47024.1"/>
    <property type="molecule type" value="Genomic_DNA"/>
</dbReference>
<dbReference type="RefSeq" id="WP_160726627.1">
    <property type="nucleotide sequence ID" value="NZ_WTYC01000001.1"/>
</dbReference>
<evidence type="ECO:0000313" key="4">
    <source>
        <dbReference type="Proteomes" id="UP000448199"/>
    </source>
</evidence>
<feature type="modified residue" description="4-aspartylphosphate" evidence="1">
    <location>
        <position position="52"/>
    </location>
</feature>
<keyword evidence="1" id="KW-0597">Phosphoprotein</keyword>
<name>A0A844XNL4_9SPHN</name>
<dbReference type="OrthoDB" id="582170at2"/>
<reference evidence="3 4" key="1">
    <citation type="submission" date="2019-12" db="EMBL/GenBank/DDBJ databases">
        <title>Genomic-based taxomic classification of the family Erythrobacteraceae.</title>
        <authorList>
            <person name="Xu L."/>
        </authorList>
    </citation>
    <scope>NUCLEOTIDE SEQUENCE [LARGE SCALE GENOMIC DNA]</scope>
    <source>
        <strain evidence="3 4">DSM 17792</strain>
    </source>
</reference>
<dbReference type="InterPro" id="IPR011006">
    <property type="entry name" value="CheY-like_superfamily"/>
</dbReference>
<dbReference type="Gene3D" id="3.40.50.2300">
    <property type="match status" value="1"/>
</dbReference>
<dbReference type="AlphaFoldDB" id="A0A844XNL4"/>
<feature type="domain" description="Response regulatory" evidence="2">
    <location>
        <begin position="3"/>
        <end position="114"/>
    </location>
</feature>
<comment type="caution">
    <text evidence="3">The sequence shown here is derived from an EMBL/GenBank/DDBJ whole genome shotgun (WGS) entry which is preliminary data.</text>
</comment>
<dbReference type="SUPFAM" id="SSF52172">
    <property type="entry name" value="CheY-like"/>
    <property type="match status" value="1"/>
</dbReference>
<organism evidence="3 4">
    <name type="scientific">Qipengyuania vulgaris</name>
    <dbReference type="NCBI Taxonomy" id="291985"/>
    <lineage>
        <taxon>Bacteria</taxon>
        <taxon>Pseudomonadati</taxon>
        <taxon>Pseudomonadota</taxon>
        <taxon>Alphaproteobacteria</taxon>
        <taxon>Sphingomonadales</taxon>
        <taxon>Erythrobacteraceae</taxon>
        <taxon>Qipengyuania</taxon>
    </lineage>
</organism>
<evidence type="ECO:0000313" key="3">
    <source>
        <dbReference type="EMBL" id="MXO47024.1"/>
    </source>
</evidence>
<dbReference type="GO" id="GO:0000160">
    <property type="term" value="P:phosphorelay signal transduction system"/>
    <property type="evidence" value="ECO:0007669"/>
    <property type="project" value="InterPro"/>
</dbReference>
<evidence type="ECO:0000256" key="1">
    <source>
        <dbReference type="PROSITE-ProRule" id="PRU00169"/>
    </source>
</evidence>
<protein>
    <submittedName>
        <fullName evidence="3">Response regulator</fullName>
    </submittedName>
</protein>
<accession>A0A844XNL4</accession>